<organism evidence="3 4">
    <name type="scientific">Megasphaera stantonii</name>
    <dbReference type="NCBI Taxonomy" id="2144175"/>
    <lineage>
        <taxon>Bacteria</taxon>
        <taxon>Bacillati</taxon>
        <taxon>Bacillota</taxon>
        <taxon>Negativicutes</taxon>
        <taxon>Veillonellales</taxon>
        <taxon>Veillonellaceae</taxon>
        <taxon>Megasphaera</taxon>
    </lineage>
</organism>
<dbReference type="EMBL" id="CP029462">
    <property type="protein sequence ID" value="AXL21828.1"/>
    <property type="molecule type" value="Genomic_DNA"/>
</dbReference>
<dbReference type="InterPro" id="IPR001387">
    <property type="entry name" value="Cro/C1-type_HTH"/>
</dbReference>
<dbReference type="KEGG" id="meg:DKB62_09775"/>
<evidence type="ECO:0000313" key="4">
    <source>
        <dbReference type="Proteomes" id="UP000254337"/>
    </source>
</evidence>
<proteinExistence type="predicted"/>
<dbReference type="PROSITE" id="PS50943">
    <property type="entry name" value="HTH_CROC1"/>
    <property type="match status" value="1"/>
</dbReference>
<reference evidence="3 4" key="1">
    <citation type="submission" date="2018-05" db="EMBL/GenBank/DDBJ databases">
        <title>Complete genome sequence of Megasphaera sp. AJH120T, isolated from the ceca of a chicken.</title>
        <authorList>
            <person name="Maki J."/>
            <person name="Looft T."/>
        </authorList>
    </citation>
    <scope>NUCLEOTIDE SEQUENCE [LARGE SCALE GENOMIC DNA]</scope>
    <source>
        <strain evidence="3 4">AJH120</strain>
    </source>
</reference>
<dbReference type="InterPro" id="IPR010982">
    <property type="entry name" value="Lambda_DNA-bd_dom_sf"/>
</dbReference>
<evidence type="ECO:0000259" key="2">
    <source>
        <dbReference type="PROSITE" id="PS50943"/>
    </source>
</evidence>
<feature type="domain" description="HTH cro/C1-type" evidence="2">
    <location>
        <begin position="4"/>
        <end position="58"/>
    </location>
</feature>
<dbReference type="Proteomes" id="UP000254337">
    <property type="component" value="Chromosome"/>
</dbReference>
<dbReference type="Pfam" id="PF01381">
    <property type="entry name" value="HTH_3"/>
    <property type="match status" value="1"/>
</dbReference>
<protein>
    <submittedName>
        <fullName evidence="3">XRE family transcriptional regulator</fullName>
    </submittedName>
</protein>
<dbReference type="PANTHER" id="PTHR46558:SF11">
    <property type="entry name" value="HTH-TYPE TRANSCRIPTIONAL REGULATOR XRE"/>
    <property type="match status" value="1"/>
</dbReference>
<keyword evidence="4" id="KW-1185">Reference proteome</keyword>
<name>A0A346B135_9FIRM</name>
<dbReference type="CDD" id="cd00093">
    <property type="entry name" value="HTH_XRE"/>
    <property type="match status" value="1"/>
</dbReference>
<dbReference type="Gene3D" id="1.10.260.40">
    <property type="entry name" value="lambda repressor-like DNA-binding domains"/>
    <property type="match status" value="1"/>
</dbReference>
<accession>A0A346B135</accession>
<evidence type="ECO:0000313" key="3">
    <source>
        <dbReference type="EMBL" id="AXL21828.1"/>
    </source>
</evidence>
<dbReference type="OrthoDB" id="1625599at2"/>
<evidence type="ECO:0000256" key="1">
    <source>
        <dbReference type="ARBA" id="ARBA00023125"/>
    </source>
</evidence>
<dbReference type="SMART" id="SM00530">
    <property type="entry name" value="HTH_XRE"/>
    <property type="match status" value="1"/>
</dbReference>
<sequence>MNRIRELRNNKGITQTELGKILSVQKAAVSKYELGLTTPSPEILKKMSEYFNVSIDYLLGNDRQTASPPAEKMPKDMKKYLEQSEVIFDGDVYHLDDEGRDMVRQALKMAFLAAKEANKRKKK</sequence>
<dbReference type="SUPFAM" id="SSF47413">
    <property type="entry name" value="lambda repressor-like DNA-binding domains"/>
    <property type="match status" value="1"/>
</dbReference>
<keyword evidence="1" id="KW-0238">DNA-binding</keyword>
<dbReference type="PANTHER" id="PTHR46558">
    <property type="entry name" value="TRACRIPTIONAL REGULATORY PROTEIN-RELATED-RELATED"/>
    <property type="match status" value="1"/>
</dbReference>
<dbReference type="GO" id="GO:0003677">
    <property type="term" value="F:DNA binding"/>
    <property type="evidence" value="ECO:0007669"/>
    <property type="project" value="UniProtKB-KW"/>
</dbReference>
<dbReference type="AlphaFoldDB" id="A0A346B135"/>
<gene>
    <name evidence="3" type="ORF">DKB62_09775</name>
</gene>